<evidence type="ECO:0000313" key="2">
    <source>
        <dbReference type="EMBL" id="MUG22344.1"/>
    </source>
</evidence>
<sequence>MAREYASEVTVSLSQIRDIVRAQRLVIDKGIIKPSNNDLMSGLGAVATILGLIFVQSTPVGVVAGVVGVLSLMAPSEEEAFKGLLEAGYSELANLEYFLVDNPKYDLIRVKLPFLEYTVDGERIRFVTGKGVVTALHIKGGNWIPM</sequence>
<evidence type="ECO:0000313" key="3">
    <source>
        <dbReference type="Proteomes" id="UP000442469"/>
    </source>
</evidence>
<reference evidence="2 3" key="1">
    <citation type="submission" date="2019-11" db="EMBL/GenBank/DDBJ databases">
        <title>Draft genome sequences of five Paenibacillus species of dairy origin.</title>
        <authorList>
            <person name="Olajide A.M."/>
            <person name="Chen S."/>
            <person name="Lapointe G."/>
        </authorList>
    </citation>
    <scope>NUCLEOTIDE SEQUENCE [LARGE SCALE GENOMIC DNA]</scope>
    <source>
        <strain evidence="2 3">3CT49</strain>
    </source>
</reference>
<dbReference type="EMBL" id="WNZZ01000004">
    <property type="protein sequence ID" value="MUG22344.1"/>
    <property type="molecule type" value="Genomic_DNA"/>
</dbReference>
<proteinExistence type="predicted"/>
<protein>
    <submittedName>
        <fullName evidence="2">Uncharacterized protein</fullName>
    </submittedName>
</protein>
<accession>A0A6N8ES29</accession>
<keyword evidence="1" id="KW-0812">Transmembrane</keyword>
<feature type="transmembrane region" description="Helical" evidence="1">
    <location>
        <begin position="43"/>
        <end position="72"/>
    </location>
</feature>
<organism evidence="2 3">
    <name type="scientific">Paenibacillus macerans</name>
    <name type="common">Bacillus macerans</name>
    <dbReference type="NCBI Taxonomy" id="44252"/>
    <lineage>
        <taxon>Bacteria</taxon>
        <taxon>Bacillati</taxon>
        <taxon>Bacillota</taxon>
        <taxon>Bacilli</taxon>
        <taxon>Bacillales</taxon>
        <taxon>Paenibacillaceae</taxon>
        <taxon>Paenibacillus</taxon>
    </lineage>
</organism>
<gene>
    <name evidence="2" type="ORF">GNQ08_07940</name>
</gene>
<keyword evidence="1" id="KW-1133">Transmembrane helix</keyword>
<dbReference type="AlphaFoldDB" id="A0A6N8ES29"/>
<comment type="caution">
    <text evidence="2">The sequence shown here is derived from an EMBL/GenBank/DDBJ whole genome shotgun (WGS) entry which is preliminary data.</text>
</comment>
<evidence type="ECO:0000256" key="1">
    <source>
        <dbReference type="SAM" id="Phobius"/>
    </source>
</evidence>
<keyword evidence="1" id="KW-0472">Membrane</keyword>
<dbReference type="RefSeq" id="WP_155619714.1">
    <property type="nucleotide sequence ID" value="NZ_CP086393.1"/>
</dbReference>
<dbReference type="Proteomes" id="UP000442469">
    <property type="component" value="Unassembled WGS sequence"/>
</dbReference>
<name>A0A6N8ES29_PAEMA</name>